<name>A0A8T0VHT2_PANVG</name>
<sequence>MSLTLLPSPPSDPLPLLLQAASRRPASSCRPRPARRRCSADRGHPASACRPRAGPRLWPAAAGQRAASAQRPEAGAPPLAGALTHLAARAGHQQGKQRRLHSPCTILRSPCAQI</sequence>
<evidence type="ECO:0000313" key="3">
    <source>
        <dbReference type="Proteomes" id="UP000823388"/>
    </source>
</evidence>
<keyword evidence="3" id="KW-1185">Reference proteome</keyword>
<proteinExistence type="predicted"/>
<protein>
    <submittedName>
        <fullName evidence="2">Uncharacterized protein</fullName>
    </submittedName>
</protein>
<gene>
    <name evidence="2" type="ORF">PVAP13_2NG445100</name>
</gene>
<comment type="caution">
    <text evidence="2">The sequence shown here is derived from an EMBL/GenBank/DDBJ whole genome shotgun (WGS) entry which is preliminary data.</text>
</comment>
<evidence type="ECO:0000256" key="1">
    <source>
        <dbReference type="SAM" id="MobiDB-lite"/>
    </source>
</evidence>
<feature type="compositionally biased region" description="Low complexity" evidence="1">
    <location>
        <begin position="60"/>
        <end position="78"/>
    </location>
</feature>
<reference evidence="2" key="1">
    <citation type="submission" date="2020-05" db="EMBL/GenBank/DDBJ databases">
        <title>WGS assembly of Panicum virgatum.</title>
        <authorList>
            <person name="Lovell J.T."/>
            <person name="Jenkins J."/>
            <person name="Shu S."/>
            <person name="Juenger T.E."/>
            <person name="Schmutz J."/>
        </authorList>
    </citation>
    <scope>NUCLEOTIDE SEQUENCE</scope>
    <source>
        <strain evidence="2">AP13</strain>
    </source>
</reference>
<dbReference type="EMBL" id="CM029040">
    <property type="protein sequence ID" value="KAG2636311.1"/>
    <property type="molecule type" value="Genomic_DNA"/>
</dbReference>
<evidence type="ECO:0000313" key="2">
    <source>
        <dbReference type="EMBL" id="KAG2636311.1"/>
    </source>
</evidence>
<dbReference type="AlphaFoldDB" id="A0A8T0VHT2"/>
<accession>A0A8T0VHT2</accession>
<dbReference type="Proteomes" id="UP000823388">
    <property type="component" value="Chromosome 2N"/>
</dbReference>
<organism evidence="2 3">
    <name type="scientific">Panicum virgatum</name>
    <name type="common">Blackwell switchgrass</name>
    <dbReference type="NCBI Taxonomy" id="38727"/>
    <lineage>
        <taxon>Eukaryota</taxon>
        <taxon>Viridiplantae</taxon>
        <taxon>Streptophyta</taxon>
        <taxon>Embryophyta</taxon>
        <taxon>Tracheophyta</taxon>
        <taxon>Spermatophyta</taxon>
        <taxon>Magnoliopsida</taxon>
        <taxon>Liliopsida</taxon>
        <taxon>Poales</taxon>
        <taxon>Poaceae</taxon>
        <taxon>PACMAD clade</taxon>
        <taxon>Panicoideae</taxon>
        <taxon>Panicodae</taxon>
        <taxon>Paniceae</taxon>
        <taxon>Panicinae</taxon>
        <taxon>Panicum</taxon>
        <taxon>Panicum sect. Hiantes</taxon>
    </lineage>
</organism>
<feature type="compositionally biased region" description="Low complexity" evidence="1">
    <location>
        <begin position="22"/>
        <end position="31"/>
    </location>
</feature>
<feature type="region of interest" description="Disordered" evidence="1">
    <location>
        <begin position="22"/>
        <end position="78"/>
    </location>
</feature>